<name>A0A7J5AYN3_9MICO</name>
<accession>A0A7J5AYN3</accession>
<dbReference type="Proteomes" id="UP000490386">
    <property type="component" value="Unassembled WGS sequence"/>
</dbReference>
<keyword evidence="5 7" id="KW-1133">Transmembrane helix</keyword>
<feature type="transmembrane region" description="Helical" evidence="7">
    <location>
        <begin position="236"/>
        <end position="258"/>
    </location>
</feature>
<comment type="similarity">
    <text evidence="7">Belongs to the binding-protein-dependent transport system permease family.</text>
</comment>
<dbReference type="CDD" id="cd06261">
    <property type="entry name" value="TM_PBP2"/>
    <property type="match status" value="1"/>
</dbReference>
<dbReference type="Pfam" id="PF00528">
    <property type="entry name" value="BPD_transp_1"/>
    <property type="match status" value="1"/>
</dbReference>
<feature type="transmembrane region" description="Helical" evidence="7">
    <location>
        <begin position="278"/>
        <end position="300"/>
    </location>
</feature>
<dbReference type="GO" id="GO:0005886">
    <property type="term" value="C:plasma membrane"/>
    <property type="evidence" value="ECO:0007669"/>
    <property type="project" value="UniProtKB-SubCell"/>
</dbReference>
<evidence type="ECO:0000313" key="10">
    <source>
        <dbReference type="Proteomes" id="UP000490386"/>
    </source>
</evidence>
<comment type="caution">
    <text evidence="9">The sequence shown here is derived from an EMBL/GenBank/DDBJ whole genome shotgun (WGS) entry which is preliminary data.</text>
</comment>
<feature type="transmembrane region" description="Helical" evidence="7">
    <location>
        <begin position="132"/>
        <end position="163"/>
    </location>
</feature>
<evidence type="ECO:0000256" key="2">
    <source>
        <dbReference type="ARBA" id="ARBA00022448"/>
    </source>
</evidence>
<evidence type="ECO:0000313" key="9">
    <source>
        <dbReference type="EMBL" id="KAB1636586.1"/>
    </source>
</evidence>
<evidence type="ECO:0000256" key="7">
    <source>
        <dbReference type="RuleBase" id="RU363032"/>
    </source>
</evidence>
<dbReference type="OrthoDB" id="9778910at2"/>
<evidence type="ECO:0000256" key="6">
    <source>
        <dbReference type="ARBA" id="ARBA00023136"/>
    </source>
</evidence>
<dbReference type="InterPro" id="IPR035906">
    <property type="entry name" value="MetI-like_sf"/>
</dbReference>
<feature type="transmembrane region" description="Helical" evidence="7">
    <location>
        <begin position="105"/>
        <end position="125"/>
    </location>
</feature>
<evidence type="ECO:0000256" key="5">
    <source>
        <dbReference type="ARBA" id="ARBA00022989"/>
    </source>
</evidence>
<dbReference type="PANTHER" id="PTHR43163:SF6">
    <property type="entry name" value="DIPEPTIDE TRANSPORT SYSTEM PERMEASE PROTEIN DPPB-RELATED"/>
    <property type="match status" value="1"/>
</dbReference>
<keyword evidence="3" id="KW-1003">Cell membrane</keyword>
<feature type="transmembrane region" description="Helical" evidence="7">
    <location>
        <begin position="12"/>
        <end position="30"/>
    </location>
</feature>
<dbReference type="Pfam" id="PF19300">
    <property type="entry name" value="BPD_transp_1_N"/>
    <property type="match status" value="1"/>
</dbReference>
<dbReference type="EMBL" id="WBJX01000006">
    <property type="protein sequence ID" value="KAB1636586.1"/>
    <property type="molecule type" value="Genomic_DNA"/>
</dbReference>
<keyword evidence="2 7" id="KW-0813">Transport</keyword>
<sequence length="322" mass="33573">MVPLVPRILLRLGGVAFVLWAVITVTFFAVRAVPGDPVLAILGGPGSNASAEAVAQARADNGLDQPLFLQYLSQLWRTATGDLGFSYAQRESVADLIGEQLPGTLALAGLSLLLAWLIALTVAWWSTGGGRLAWGIASTLEVVAAAVPHFWLAAVLVLIFAGMLGLPVAVSGPGFSGLILPSITLALPLAGYLGQVMREQMLDALESPFVLAARARGEGRSGIFWRHVLRHAAIPAVGLSGWALGSLVSGAVVVETIFARPGLGRSLLDAVGARDVPYVIGVLIVVAAAYMLVTVLTDLVEPLIDPRARDRAGARERIGASA</sequence>
<protein>
    <submittedName>
        <fullName evidence="9">ABC transporter permease</fullName>
    </submittedName>
</protein>
<reference evidence="9 10" key="1">
    <citation type="submission" date="2019-09" db="EMBL/GenBank/DDBJ databases">
        <title>Phylogeny of genus Pseudoclavibacter and closely related genus.</title>
        <authorList>
            <person name="Li Y."/>
        </authorList>
    </citation>
    <scope>NUCLEOTIDE SEQUENCE [LARGE SCALE GENOMIC DNA]</scope>
    <source>
        <strain evidence="9 10">THG-MD12</strain>
    </source>
</reference>
<keyword evidence="4 7" id="KW-0812">Transmembrane</keyword>
<dbReference type="Gene3D" id="1.10.3720.10">
    <property type="entry name" value="MetI-like"/>
    <property type="match status" value="1"/>
</dbReference>
<gene>
    <name evidence="9" type="ORF">F8O03_16125</name>
</gene>
<proteinExistence type="inferred from homology"/>
<dbReference type="AlphaFoldDB" id="A0A7J5AYN3"/>
<comment type="subcellular location">
    <subcellularLocation>
        <location evidence="1 7">Cell membrane</location>
        <topology evidence="1 7">Multi-pass membrane protein</topology>
    </subcellularLocation>
</comment>
<organism evidence="9 10">
    <name type="scientific">Pseudoclavibacter terrae</name>
    <dbReference type="NCBI Taxonomy" id="1530195"/>
    <lineage>
        <taxon>Bacteria</taxon>
        <taxon>Bacillati</taxon>
        <taxon>Actinomycetota</taxon>
        <taxon>Actinomycetes</taxon>
        <taxon>Micrococcales</taxon>
        <taxon>Microbacteriaceae</taxon>
        <taxon>Pseudoclavibacter</taxon>
    </lineage>
</organism>
<evidence type="ECO:0000256" key="1">
    <source>
        <dbReference type="ARBA" id="ARBA00004651"/>
    </source>
</evidence>
<dbReference type="PANTHER" id="PTHR43163">
    <property type="entry name" value="DIPEPTIDE TRANSPORT SYSTEM PERMEASE PROTEIN DPPB-RELATED"/>
    <property type="match status" value="1"/>
</dbReference>
<keyword evidence="6 7" id="KW-0472">Membrane</keyword>
<dbReference type="SUPFAM" id="SSF161098">
    <property type="entry name" value="MetI-like"/>
    <property type="match status" value="1"/>
</dbReference>
<evidence type="ECO:0000259" key="8">
    <source>
        <dbReference type="PROSITE" id="PS50928"/>
    </source>
</evidence>
<dbReference type="InterPro" id="IPR045621">
    <property type="entry name" value="BPD_transp_1_N"/>
</dbReference>
<keyword evidence="10" id="KW-1185">Reference proteome</keyword>
<dbReference type="GO" id="GO:0071916">
    <property type="term" value="F:dipeptide transmembrane transporter activity"/>
    <property type="evidence" value="ECO:0007669"/>
    <property type="project" value="TreeGrafter"/>
</dbReference>
<dbReference type="InterPro" id="IPR000515">
    <property type="entry name" value="MetI-like"/>
</dbReference>
<evidence type="ECO:0000256" key="4">
    <source>
        <dbReference type="ARBA" id="ARBA00022692"/>
    </source>
</evidence>
<dbReference type="PROSITE" id="PS50928">
    <property type="entry name" value="ABC_TM1"/>
    <property type="match status" value="1"/>
</dbReference>
<feature type="transmembrane region" description="Helical" evidence="7">
    <location>
        <begin position="175"/>
        <end position="193"/>
    </location>
</feature>
<feature type="domain" description="ABC transmembrane type-1" evidence="8">
    <location>
        <begin position="101"/>
        <end position="301"/>
    </location>
</feature>
<evidence type="ECO:0000256" key="3">
    <source>
        <dbReference type="ARBA" id="ARBA00022475"/>
    </source>
</evidence>